<dbReference type="EMBL" id="BGZK01000989">
    <property type="protein sequence ID" value="GBP67745.1"/>
    <property type="molecule type" value="Genomic_DNA"/>
</dbReference>
<protein>
    <submittedName>
        <fullName evidence="2">Uncharacterized protein</fullName>
    </submittedName>
</protein>
<sequence>VARRSRRAPDRYDAAATALPEAEADGGAARASGRGPREATAHLGLPRVFLKKG</sequence>
<evidence type="ECO:0000256" key="1">
    <source>
        <dbReference type="SAM" id="MobiDB-lite"/>
    </source>
</evidence>
<feature type="region of interest" description="Disordered" evidence="1">
    <location>
        <begin position="1"/>
        <end position="53"/>
    </location>
</feature>
<keyword evidence="3" id="KW-1185">Reference proteome</keyword>
<accession>A0A4C1XZZ5</accession>
<evidence type="ECO:0000313" key="3">
    <source>
        <dbReference type="Proteomes" id="UP000299102"/>
    </source>
</evidence>
<dbReference type="AlphaFoldDB" id="A0A4C1XZZ5"/>
<organism evidence="2 3">
    <name type="scientific">Eumeta variegata</name>
    <name type="common">Bagworm moth</name>
    <name type="synonym">Eumeta japonica</name>
    <dbReference type="NCBI Taxonomy" id="151549"/>
    <lineage>
        <taxon>Eukaryota</taxon>
        <taxon>Metazoa</taxon>
        <taxon>Ecdysozoa</taxon>
        <taxon>Arthropoda</taxon>
        <taxon>Hexapoda</taxon>
        <taxon>Insecta</taxon>
        <taxon>Pterygota</taxon>
        <taxon>Neoptera</taxon>
        <taxon>Endopterygota</taxon>
        <taxon>Lepidoptera</taxon>
        <taxon>Glossata</taxon>
        <taxon>Ditrysia</taxon>
        <taxon>Tineoidea</taxon>
        <taxon>Psychidae</taxon>
        <taxon>Oiketicinae</taxon>
        <taxon>Eumeta</taxon>
    </lineage>
</organism>
<proteinExistence type="predicted"/>
<gene>
    <name evidence="2" type="ORF">EVAR_40516_1</name>
</gene>
<name>A0A4C1XZZ5_EUMVA</name>
<reference evidence="2 3" key="1">
    <citation type="journal article" date="2019" name="Commun. Biol.">
        <title>The bagworm genome reveals a unique fibroin gene that provides high tensile strength.</title>
        <authorList>
            <person name="Kono N."/>
            <person name="Nakamura H."/>
            <person name="Ohtoshi R."/>
            <person name="Tomita M."/>
            <person name="Numata K."/>
            <person name="Arakawa K."/>
        </authorList>
    </citation>
    <scope>NUCLEOTIDE SEQUENCE [LARGE SCALE GENOMIC DNA]</scope>
</reference>
<evidence type="ECO:0000313" key="2">
    <source>
        <dbReference type="EMBL" id="GBP67745.1"/>
    </source>
</evidence>
<feature type="compositionally biased region" description="Low complexity" evidence="1">
    <location>
        <begin position="14"/>
        <end position="34"/>
    </location>
</feature>
<feature type="non-terminal residue" evidence="2">
    <location>
        <position position="1"/>
    </location>
</feature>
<comment type="caution">
    <text evidence="2">The sequence shown here is derived from an EMBL/GenBank/DDBJ whole genome shotgun (WGS) entry which is preliminary data.</text>
</comment>
<dbReference type="Proteomes" id="UP000299102">
    <property type="component" value="Unassembled WGS sequence"/>
</dbReference>